<evidence type="ECO:0000313" key="2">
    <source>
        <dbReference type="EMBL" id="MBF9232144.1"/>
    </source>
</evidence>
<keyword evidence="1" id="KW-0732">Signal</keyword>
<gene>
    <name evidence="2" type="ORF">I2H38_02000</name>
</gene>
<keyword evidence="3" id="KW-1185">Reference proteome</keyword>
<evidence type="ECO:0000313" key="3">
    <source>
        <dbReference type="Proteomes" id="UP000599312"/>
    </source>
</evidence>
<dbReference type="Proteomes" id="UP000599312">
    <property type="component" value="Unassembled WGS sequence"/>
</dbReference>
<dbReference type="AlphaFoldDB" id="A0A931FLI0"/>
<name>A0A931FLI0_9HYPH</name>
<reference evidence="2" key="1">
    <citation type="submission" date="2020-11" db="EMBL/GenBank/DDBJ databases">
        <authorList>
            <person name="Kim M.K."/>
        </authorList>
    </citation>
    <scope>NUCLEOTIDE SEQUENCE</scope>
    <source>
        <strain evidence="2">BT350</strain>
    </source>
</reference>
<comment type="caution">
    <text evidence="2">The sequence shown here is derived from an EMBL/GenBank/DDBJ whole genome shotgun (WGS) entry which is preliminary data.</text>
</comment>
<feature type="signal peptide" evidence="1">
    <location>
        <begin position="1"/>
        <end position="20"/>
    </location>
</feature>
<accession>A0A931FLI0</accession>
<protein>
    <submittedName>
        <fullName evidence="2">Uncharacterized protein</fullName>
    </submittedName>
</protein>
<evidence type="ECO:0000256" key="1">
    <source>
        <dbReference type="SAM" id="SignalP"/>
    </source>
</evidence>
<dbReference type="InterPro" id="IPR015943">
    <property type="entry name" value="WD40/YVTN_repeat-like_dom_sf"/>
</dbReference>
<sequence length="558" mass="60590">MFKFLAIAALLGIAAQPSIAAEQCYPATTQEGLGSAPYVQFTDKDAPIRFLNIAALAPISATQVFVGNFLEILLLDTETKEIGAVPIKGEKPKVQPAGLTYSPSRQLLFSADYLLNKVSVFRYDGASLEFLFDIGGMISPEGVTFDSATSILSVAEYDGSRVLGWKVDIDKREAKLLWERNVGQAHGITTMNGRVYASGLVDRKIYVFDQETGTQLDVFGSRGWDPNKLEFLWPTTVAPDGTGKLVVADAETGYVTILDPETKKITATIGGAGPGRGMFSQPYAATVANGKLTIISTKDERFVSIDYPSLCVAGSYVRDTKDWSGWEPSVPPLKADQGDYLYSAGPRIPLFNRSYIIYNSALVDTTKSTAVLVGSTMGPTGYVQYKQLQYVKDGPYEYLFSPYAYNGPNIIRRQGSRLYALNFPAHLGRNRMIKNCWADWGNIACAEAEGYDLPAMRRITDEWVAQVNGSRCGNGFVPASAMADSFKSVFTAIKMEPFDMSAIFASAGGKAFWEAYAAAQSCEADTSQLARVGAAILAKPDQASLYELSLISAILPSE</sequence>
<dbReference type="Gene3D" id="2.130.10.10">
    <property type="entry name" value="YVTN repeat-like/Quinoprotein amine dehydrogenase"/>
    <property type="match status" value="1"/>
</dbReference>
<dbReference type="SUPFAM" id="SSF63829">
    <property type="entry name" value="Calcium-dependent phosphotriesterase"/>
    <property type="match status" value="1"/>
</dbReference>
<organism evidence="2 3">
    <name type="scientific">Microvirga alba</name>
    <dbReference type="NCBI Taxonomy" id="2791025"/>
    <lineage>
        <taxon>Bacteria</taxon>
        <taxon>Pseudomonadati</taxon>
        <taxon>Pseudomonadota</taxon>
        <taxon>Alphaproteobacteria</taxon>
        <taxon>Hyphomicrobiales</taxon>
        <taxon>Methylobacteriaceae</taxon>
        <taxon>Microvirga</taxon>
    </lineage>
</organism>
<proteinExistence type="predicted"/>
<dbReference type="RefSeq" id="WP_196270120.1">
    <property type="nucleotide sequence ID" value="NZ_JADQDO010000001.1"/>
</dbReference>
<dbReference type="EMBL" id="JADQDO010000001">
    <property type="protein sequence ID" value="MBF9232144.1"/>
    <property type="molecule type" value="Genomic_DNA"/>
</dbReference>
<feature type="chain" id="PRO_5036887156" evidence="1">
    <location>
        <begin position="21"/>
        <end position="558"/>
    </location>
</feature>